<reference evidence="2" key="1">
    <citation type="submission" date="2021-07" db="EMBL/GenBank/DDBJ databases">
        <title>Neiella marina sp. nov., isolated from the intestinal content of sea cucumber Apostichopus japonicus.</title>
        <authorList>
            <person name="Bai X."/>
        </authorList>
    </citation>
    <scope>NUCLEOTIDE SEQUENCE</scope>
    <source>
        <strain evidence="2">126</strain>
    </source>
</reference>
<sequence length="74" mass="8231">MHWFIKLIIVALLLVAIGNLALALRQMLSTHSKAGNRPHMSHFIGRRLIFSASIVILLLLLAATGQISFNPRPF</sequence>
<keyword evidence="1" id="KW-0812">Transmembrane</keyword>
<gene>
    <name evidence="2" type="ORF">K0504_09330</name>
</gene>
<dbReference type="RefSeq" id="WP_220103917.1">
    <property type="nucleotide sequence ID" value="NZ_JAHZSS010000009.1"/>
</dbReference>
<organism evidence="2 3">
    <name type="scientific">Neiella holothuriorum</name>
    <dbReference type="NCBI Taxonomy" id="2870530"/>
    <lineage>
        <taxon>Bacteria</taxon>
        <taxon>Pseudomonadati</taxon>
        <taxon>Pseudomonadota</taxon>
        <taxon>Gammaproteobacteria</taxon>
        <taxon>Alteromonadales</taxon>
        <taxon>Echinimonadaceae</taxon>
        <taxon>Neiella</taxon>
    </lineage>
</organism>
<keyword evidence="3" id="KW-1185">Reference proteome</keyword>
<evidence type="ECO:0000313" key="2">
    <source>
        <dbReference type="EMBL" id="MBW8191237.1"/>
    </source>
</evidence>
<dbReference type="InterPro" id="IPR021313">
    <property type="entry name" value="DUF2909"/>
</dbReference>
<evidence type="ECO:0000313" key="3">
    <source>
        <dbReference type="Proteomes" id="UP001166251"/>
    </source>
</evidence>
<keyword evidence="1" id="KW-0472">Membrane</keyword>
<dbReference type="Pfam" id="PF11137">
    <property type="entry name" value="DUF2909"/>
    <property type="match status" value="1"/>
</dbReference>
<keyword evidence="1" id="KW-1133">Transmembrane helix</keyword>
<accession>A0ABS7EFV5</accession>
<comment type="caution">
    <text evidence="2">The sequence shown here is derived from an EMBL/GenBank/DDBJ whole genome shotgun (WGS) entry which is preliminary data.</text>
</comment>
<protein>
    <submittedName>
        <fullName evidence="2">DUF2909 domain-containing protein</fullName>
    </submittedName>
</protein>
<feature type="transmembrane region" description="Helical" evidence="1">
    <location>
        <begin position="47"/>
        <end position="69"/>
    </location>
</feature>
<proteinExistence type="predicted"/>
<name>A0ABS7EFV5_9GAMM</name>
<dbReference type="Proteomes" id="UP001166251">
    <property type="component" value="Unassembled WGS sequence"/>
</dbReference>
<dbReference type="EMBL" id="JAHZSS010000009">
    <property type="protein sequence ID" value="MBW8191237.1"/>
    <property type="molecule type" value="Genomic_DNA"/>
</dbReference>
<evidence type="ECO:0000256" key="1">
    <source>
        <dbReference type="SAM" id="Phobius"/>
    </source>
</evidence>